<feature type="compositionally biased region" description="Low complexity" evidence="1">
    <location>
        <begin position="577"/>
        <end position="589"/>
    </location>
</feature>
<evidence type="ECO:0000313" key="3">
    <source>
        <dbReference type="EMBL" id="BBO31285.1"/>
    </source>
</evidence>
<gene>
    <name evidence="3" type="ORF">PLANPX_0897</name>
</gene>
<feature type="compositionally biased region" description="Polar residues" evidence="1">
    <location>
        <begin position="1133"/>
        <end position="1148"/>
    </location>
</feature>
<protein>
    <submittedName>
        <fullName evidence="3">Uncharacterized protein</fullName>
    </submittedName>
</protein>
<dbReference type="PANTHER" id="PTHR48125:SF12">
    <property type="entry name" value="AT HOOK TRANSCRIPTION FACTOR FAMILY-RELATED"/>
    <property type="match status" value="1"/>
</dbReference>
<evidence type="ECO:0000256" key="1">
    <source>
        <dbReference type="SAM" id="MobiDB-lite"/>
    </source>
</evidence>
<accession>A0A5K7X4H4</accession>
<evidence type="ECO:0000256" key="2">
    <source>
        <dbReference type="SAM" id="Phobius"/>
    </source>
</evidence>
<feature type="region of interest" description="Disordered" evidence="1">
    <location>
        <begin position="570"/>
        <end position="589"/>
    </location>
</feature>
<keyword evidence="4" id="KW-1185">Reference proteome</keyword>
<sequence>MLAVGSSPLRAQEAVPETPPAVVPAGLPPTVTAPPVAAPAPAPATVVPTTPSPGALGPDVFFLPDANGNLRRVLGYRYEDFFQSWRAAQSQQDEVRQPEFALLDLSANATAEEDFVAIDLRIEVEIQSSNWVEVPLQLGALIIDNWKSGGKDSRDFILFDPVRQSYVAWIQGKPGDRREIELTGKLIVQRDGDSRQLEVELPAAATSHVDFTSSGEVEIEAPKLAIHSTVTADDGRYTSQIEGAKGRLALRWGPRVVEQFDRAATLSAGVDATATIDPGRITYEAVVALRSFGEPLDRVRIRLPRGAAAASLPAGAGYELIPIASTSGRNGSSLVEVRFDQPSATPPPVRLVAEQTGGADAAAPMTATPFEVVGAFRQRNQLVIRVNELLHADFHGEGRIEQIDPLELPENLRTPAPLAAFSGAGADWELAISTQPRQRKVRVTPTYAMNLGSHGATLDVTLDYQFLGGRTFELRADLRGWELTEQPIESGGVVDLIEQHVTPAGVLVLPLKESDLQQTRVRFTLRREAGLGLHDLPLPQLLEAYTLPGVLSVSCDDAWRATVQVENSSGITSAESNGPTNGTANGVANGAAATPASAIAATPALDVPATPPSRRDAAARRFQIFLERPRVAIDVSEREQSIAVDSTVDGKLADGRLEVEQRLRYDIAFQPASELTATIPAALSSNSAFQLLLDGQPLPATAFEIQPLSATATATELSRRLVVRLPRATVGRTVLQLRSAYAIDESQQTGRAKITLPLAIPALPAATRANIASAAGQARVALWSDAETEPWRSIAPDSTGVGIDQQPTLLQASAAKPVGELSLRLEPALGDAPAEVRCDATWVQTWVVGGQRQDRFVYRFRTSAPQVELVLPEDFEGRPLEAVLDGQVIPADRSGARLTVVLPQGDGLQTHTLELRRHAPQRIAATTGLSASFPMMENVQGTRPFFWQLIVPRDMSVVTTPAGMNGEYKLGWREWSWGRQPTQGQDQLEEWTNATSAPELPASTNEYLYSAFDSPAAADVQLVRRAWLIIAAGAGALAVGLVALYTNLGRTAGFWLAAMIAAVASLAAYPEAAVMLVQAIFLGGAFTIVSLLTRWLLADVRIRRSAPPAPPSSVASLTATQPWLGERPDDSIVATTSGSTRQVSGTSP</sequence>
<reference evidence="4" key="1">
    <citation type="submission" date="2019-10" db="EMBL/GenBank/DDBJ databases">
        <title>Lacipirellula parvula gen. nov., sp. nov., representing a lineage of planctomycetes widespread in freshwater anoxic habitats, and description of the family Lacipirellulaceae.</title>
        <authorList>
            <person name="Dedysh S.N."/>
            <person name="Kulichevskaya I.S."/>
            <person name="Beletsky A.V."/>
            <person name="Rakitin A.L."/>
            <person name="Mardanov A.V."/>
            <person name="Ivanova A.A."/>
            <person name="Saltykova V.X."/>
            <person name="Rijpstra W.I.C."/>
            <person name="Sinninghe Damste J.S."/>
            <person name="Ravin N.V."/>
        </authorList>
    </citation>
    <scope>NUCLEOTIDE SEQUENCE [LARGE SCALE GENOMIC DNA]</scope>
    <source>
        <strain evidence="4">PX69</strain>
    </source>
</reference>
<feature type="region of interest" description="Disordered" evidence="1">
    <location>
        <begin position="1106"/>
        <end position="1148"/>
    </location>
</feature>
<feature type="transmembrane region" description="Helical" evidence="2">
    <location>
        <begin position="1026"/>
        <end position="1045"/>
    </location>
</feature>
<feature type="transmembrane region" description="Helical" evidence="2">
    <location>
        <begin position="1075"/>
        <end position="1097"/>
    </location>
</feature>
<name>A0A5K7X4H4_9BACT</name>
<keyword evidence="2" id="KW-1133">Transmembrane helix</keyword>
<proteinExistence type="predicted"/>
<feature type="region of interest" description="Disordered" evidence="1">
    <location>
        <begin position="1"/>
        <end position="21"/>
    </location>
</feature>
<keyword evidence="2" id="KW-0472">Membrane</keyword>
<dbReference type="KEGG" id="lpav:PLANPX_0897"/>
<feature type="transmembrane region" description="Helical" evidence="2">
    <location>
        <begin position="1052"/>
        <end position="1069"/>
    </location>
</feature>
<dbReference type="EMBL" id="AP021861">
    <property type="protein sequence ID" value="BBO31285.1"/>
    <property type="molecule type" value="Genomic_DNA"/>
</dbReference>
<dbReference type="Proteomes" id="UP000326837">
    <property type="component" value="Chromosome"/>
</dbReference>
<keyword evidence="2" id="KW-0812">Transmembrane</keyword>
<organism evidence="3 4">
    <name type="scientific">Lacipirellula parvula</name>
    <dbReference type="NCBI Taxonomy" id="2650471"/>
    <lineage>
        <taxon>Bacteria</taxon>
        <taxon>Pseudomonadati</taxon>
        <taxon>Planctomycetota</taxon>
        <taxon>Planctomycetia</taxon>
        <taxon>Pirellulales</taxon>
        <taxon>Lacipirellulaceae</taxon>
        <taxon>Lacipirellula</taxon>
    </lineage>
</organism>
<evidence type="ECO:0000313" key="4">
    <source>
        <dbReference type="Proteomes" id="UP000326837"/>
    </source>
</evidence>
<dbReference type="PANTHER" id="PTHR48125">
    <property type="entry name" value="LP07818P1"/>
    <property type="match status" value="1"/>
</dbReference>
<dbReference type="AlphaFoldDB" id="A0A5K7X4H4"/>